<evidence type="ECO:0000313" key="1">
    <source>
        <dbReference type="EMBL" id="MDP9864906.1"/>
    </source>
</evidence>
<protein>
    <submittedName>
        <fullName evidence="1">Uncharacterized protein</fullName>
    </submittedName>
</protein>
<dbReference type="Proteomes" id="UP001230426">
    <property type="component" value="Unassembled WGS sequence"/>
</dbReference>
<proteinExistence type="predicted"/>
<dbReference type="EMBL" id="JAUSRB010000002">
    <property type="protein sequence ID" value="MDP9864906.1"/>
    <property type="molecule type" value="Genomic_DNA"/>
</dbReference>
<gene>
    <name evidence="1" type="ORF">J2S55_004172</name>
</gene>
<name>A0ABT9R7P1_9ACTN</name>
<accession>A0ABT9R7P1</accession>
<reference evidence="1 2" key="1">
    <citation type="submission" date="2023-07" db="EMBL/GenBank/DDBJ databases">
        <title>Sequencing the genomes of 1000 actinobacteria strains.</title>
        <authorList>
            <person name="Klenk H.-P."/>
        </authorList>
    </citation>
    <scope>NUCLEOTIDE SEQUENCE [LARGE SCALE GENOMIC DNA]</scope>
    <source>
        <strain evidence="1 2">DSM 44109</strain>
    </source>
</reference>
<organism evidence="1 2">
    <name type="scientific">Streptosporangium brasiliense</name>
    <dbReference type="NCBI Taxonomy" id="47480"/>
    <lineage>
        <taxon>Bacteria</taxon>
        <taxon>Bacillati</taxon>
        <taxon>Actinomycetota</taxon>
        <taxon>Actinomycetes</taxon>
        <taxon>Streptosporangiales</taxon>
        <taxon>Streptosporangiaceae</taxon>
        <taxon>Streptosporangium</taxon>
    </lineage>
</organism>
<comment type="caution">
    <text evidence="1">The sequence shown here is derived from an EMBL/GenBank/DDBJ whole genome shotgun (WGS) entry which is preliminary data.</text>
</comment>
<dbReference type="RefSeq" id="WP_306863503.1">
    <property type="nucleotide sequence ID" value="NZ_JAUSRB010000002.1"/>
</dbReference>
<sequence>MTTVPRAALINGLRDLAAFLEASPEVPIPSLTGLSYYARGTDTDIRAEIDAIATLLDTEVDTSDLDHGHYRTYLAFGPVEYTAVGIFAAARARHKAETSYAGCIDPAPLTPAA</sequence>
<evidence type="ECO:0000313" key="2">
    <source>
        <dbReference type="Proteomes" id="UP001230426"/>
    </source>
</evidence>
<keyword evidence="2" id="KW-1185">Reference proteome</keyword>